<organism evidence="10 11">
    <name type="scientific">Luteococcus peritonei</name>
    <dbReference type="NCBI Taxonomy" id="88874"/>
    <lineage>
        <taxon>Bacteria</taxon>
        <taxon>Bacillati</taxon>
        <taxon>Actinomycetota</taxon>
        <taxon>Actinomycetes</taxon>
        <taxon>Propionibacteriales</taxon>
        <taxon>Propionibacteriaceae</taxon>
        <taxon>Luteococcus</taxon>
    </lineage>
</organism>
<dbReference type="SUPFAM" id="SSF52540">
    <property type="entry name" value="P-loop containing nucleoside triphosphate hydrolases"/>
    <property type="match status" value="1"/>
</dbReference>
<evidence type="ECO:0000256" key="8">
    <source>
        <dbReference type="ARBA" id="ARBA00023136"/>
    </source>
</evidence>
<dbReference type="PROSITE" id="PS00211">
    <property type="entry name" value="ABC_TRANSPORTER_1"/>
    <property type="match status" value="1"/>
</dbReference>
<dbReference type="InterPro" id="IPR050086">
    <property type="entry name" value="MetN_ABC_transporter-like"/>
</dbReference>
<dbReference type="PANTHER" id="PTHR43166">
    <property type="entry name" value="AMINO ACID IMPORT ATP-BINDING PROTEIN"/>
    <property type="match status" value="1"/>
</dbReference>
<evidence type="ECO:0000256" key="2">
    <source>
        <dbReference type="ARBA" id="ARBA00005417"/>
    </source>
</evidence>
<dbReference type="InterPro" id="IPR003593">
    <property type="entry name" value="AAA+_ATPase"/>
</dbReference>
<comment type="similarity">
    <text evidence="2">Belongs to the ABC transporter superfamily.</text>
</comment>
<protein>
    <submittedName>
        <fullName evidence="10">Amino acid ABC transporter ATP-binding protein</fullName>
    </submittedName>
</protein>
<dbReference type="PIRSF" id="PIRSF039085">
    <property type="entry name" value="ABC_ATPase_HisP"/>
    <property type="match status" value="1"/>
</dbReference>
<keyword evidence="6 10" id="KW-0067">ATP-binding</keyword>
<dbReference type="SMART" id="SM00382">
    <property type="entry name" value="AAA"/>
    <property type="match status" value="1"/>
</dbReference>
<keyword evidence="8" id="KW-0472">Membrane</keyword>
<evidence type="ECO:0000259" key="9">
    <source>
        <dbReference type="PROSITE" id="PS50893"/>
    </source>
</evidence>
<dbReference type="GO" id="GO:0005524">
    <property type="term" value="F:ATP binding"/>
    <property type="evidence" value="ECO:0007669"/>
    <property type="project" value="UniProtKB-KW"/>
</dbReference>
<evidence type="ECO:0000313" key="10">
    <source>
        <dbReference type="EMBL" id="MFD1891459.1"/>
    </source>
</evidence>
<reference evidence="11" key="1">
    <citation type="journal article" date="2019" name="Int. J. Syst. Evol. Microbiol.">
        <title>The Global Catalogue of Microorganisms (GCM) 10K type strain sequencing project: providing services to taxonomists for standard genome sequencing and annotation.</title>
        <authorList>
            <consortium name="The Broad Institute Genomics Platform"/>
            <consortium name="The Broad Institute Genome Sequencing Center for Infectious Disease"/>
            <person name="Wu L."/>
            <person name="Ma J."/>
        </authorList>
    </citation>
    <scope>NUCLEOTIDE SEQUENCE [LARGE SCALE GENOMIC DNA]</scope>
    <source>
        <strain evidence="11">CAIM 431</strain>
    </source>
</reference>
<proteinExistence type="inferred from homology"/>
<dbReference type="EMBL" id="JBHUFZ010000033">
    <property type="protein sequence ID" value="MFD1891459.1"/>
    <property type="molecule type" value="Genomic_DNA"/>
</dbReference>
<comment type="caution">
    <text evidence="10">The sequence shown here is derived from an EMBL/GenBank/DDBJ whole genome shotgun (WGS) entry which is preliminary data.</text>
</comment>
<gene>
    <name evidence="10" type="ORF">ACFSCS_14895</name>
</gene>
<evidence type="ECO:0000256" key="3">
    <source>
        <dbReference type="ARBA" id="ARBA00022448"/>
    </source>
</evidence>
<dbReference type="PANTHER" id="PTHR43166:SF9">
    <property type="entry name" value="GLUTAMATE_ASPARTATE IMPORT ATP-BINDING PROTEIN GLTL"/>
    <property type="match status" value="1"/>
</dbReference>
<keyword evidence="4" id="KW-1003">Cell membrane</keyword>
<dbReference type="Proteomes" id="UP001597326">
    <property type="component" value="Unassembled WGS sequence"/>
</dbReference>
<dbReference type="RefSeq" id="WP_343875867.1">
    <property type="nucleotide sequence ID" value="NZ_BAAAIX010000034.1"/>
</dbReference>
<keyword evidence="3" id="KW-0813">Transport</keyword>
<accession>A0ABW4RZJ4</accession>
<evidence type="ECO:0000256" key="4">
    <source>
        <dbReference type="ARBA" id="ARBA00022475"/>
    </source>
</evidence>
<dbReference type="InterPro" id="IPR027417">
    <property type="entry name" value="P-loop_NTPase"/>
</dbReference>
<dbReference type="PROSITE" id="PS50893">
    <property type="entry name" value="ABC_TRANSPORTER_2"/>
    <property type="match status" value="1"/>
</dbReference>
<dbReference type="InterPro" id="IPR003439">
    <property type="entry name" value="ABC_transporter-like_ATP-bd"/>
</dbReference>
<evidence type="ECO:0000313" key="11">
    <source>
        <dbReference type="Proteomes" id="UP001597326"/>
    </source>
</evidence>
<comment type="subcellular location">
    <subcellularLocation>
        <location evidence="1">Cell membrane</location>
        <topology evidence="1">Peripheral membrane protein</topology>
    </subcellularLocation>
</comment>
<evidence type="ECO:0000256" key="5">
    <source>
        <dbReference type="ARBA" id="ARBA00022741"/>
    </source>
</evidence>
<feature type="domain" description="ABC transporter" evidence="9">
    <location>
        <begin position="15"/>
        <end position="259"/>
    </location>
</feature>
<keyword evidence="11" id="KW-1185">Reference proteome</keyword>
<keyword evidence="7" id="KW-0029">Amino-acid transport</keyword>
<evidence type="ECO:0000256" key="7">
    <source>
        <dbReference type="ARBA" id="ARBA00022970"/>
    </source>
</evidence>
<name>A0ABW4RZJ4_9ACTN</name>
<keyword evidence="5" id="KW-0547">Nucleotide-binding</keyword>
<dbReference type="CDD" id="cd03262">
    <property type="entry name" value="ABC_HisP_GlnQ"/>
    <property type="match status" value="1"/>
</dbReference>
<evidence type="ECO:0000256" key="6">
    <source>
        <dbReference type="ARBA" id="ARBA00022840"/>
    </source>
</evidence>
<evidence type="ECO:0000256" key="1">
    <source>
        <dbReference type="ARBA" id="ARBA00004202"/>
    </source>
</evidence>
<dbReference type="Gene3D" id="3.40.50.300">
    <property type="entry name" value="P-loop containing nucleotide triphosphate hydrolases"/>
    <property type="match status" value="1"/>
</dbReference>
<dbReference type="Pfam" id="PF00005">
    <property type="entry name" value="ABC_tran"/>
    <property type="match status" value="1"/>
</dbReference>
<dbReference type="InterPro" id="IPR017871">
    <property type="entry name" value="ABC_transporter-like_CS"/>
</dbReference>
<sequence length="264" mass="29104">MSQNMSHRPTDEVQVRAVNVRKSFGDLEVLKGVDLEVHRGEVVVLLGPSGSGKTTFLRLINQMETLTGGRIWVDGELVGLEERDGKLYRRTDKDIARQRSSIGMVFQRFNLFPHKTALENITEAPMVVKRTPRAEAEQRATELLAQVGLGDRGASYPSQLSGGQQQRVAIARALAMDPDLMLFDEPTSALDPELVGEVLNTMKDLAAKGMTMIVVTHEIGFAREVADRVVFMDGGVVVEQGSPDEVIGNPREERTRAFLGRVAH</sequence>
<dbReference type="InterPro" id="IPR030679">
    <property type="entry name" value="ABC_ATPase_HisP-typ"/>
</dbReference>